<name>A0A7X2V614_9BACI</name>
<dbReference type="Pfam" id="PF18050">
    <property type="entry name" value="Cyclophil_like2"/>
    <property type="match status" value="1"/>
</dbReference>
<feature type="region of interest" description="Disordered" evidence="1">
    <location>
        <begin position="25"/>
        <end position="49"/>
    </location>
</feature>
<evidence type="ECO:0000313" key="5">
    <source>
        <dbReference type="Proteomes" id="UP000434639"/>
    </source>
</evidence>
<dbReference type="Gene3D" id="2.40.100.20">
    <property type="match status" value="1"/>
</dbReference>
<evidence type="ECO:0000259" key="3">
    <source>
        <dbReference type="Pfam" id="PF18050"/>
    </source>
</evidence>
<protein>
    <recommendedName>
        <fullName evidence="3">Cyclophilin-like domain-containing protein</fullName>
    </recommendedName>
</protein>
<dbReference type="InterPro" id="IPR041183">
    <property type="entry name" value="Cyclophilin-like"/>
</dbReference>
<dbReference type="EMBL" id="WMIB01000028">
    <property type="protein sequence ID" value="MTH55392.1"/>
    <property type="molecule type" value="Genomic_DNA"/>
</dbReference>
<comment type="caution">
    <text evidence="4">The sequence shown here is derived from an EMBL/GenBank/DDBJ whole genome shotgun (WGS) entry which is preliminary data.</text>
</comment>
<accession>A0A7X2V614</accession>
<dbReference type="Proteomes" id="UP000434639">
    <property type="component" value="Unassembled WGS sequence"/>
</dbReference>
<dbReference type="OrthoDB" id="9806505at2"/>
<sequence>MKRWFRAVLAIVLISVLAACGDKSEGRNEEITNEQENPSGETRGKNEMNHSAEKIAVTLEGGEIIINVYNNPTAKEFLEQLPLTMTFEEFGGFEKLSYPPEKLTVEGAPSGYTPQRGDFAYYAPWGDVAMFYNKHSYSAGLVKIGEIESGVELLETMEKDFTVSIKRVD</sequence>
<proteinExistence type="predicted"/>
<dbReference type="RefSeq" id="WP_155113891.1">
    <property type="nucleotide sequence ID" value="NZ_WMIB01000028.1"/>
</dbReference>
<gene>
    <name evidence="4" type="ORF">GKZ89_18530</name>
</gene>
<dbReference type="InterPro" id="IPR029000">
    <property type="entry name" value="Cyclophilin-like_dom_sf"/>
</dbReference>
<evidence type="ECO:0000256" key="1">
    <source>
        <dbReference type="SAM" id="MobiDB-lite"/>
    </source>
</evidence>
<reference evidence="4 5" key="1">
    <citation type="journal article" date="2017" name="Int. J. Syst. Evol. Microbiol.">
        <title>Bacillus mangrovi sp. nov., isolated from a sediment sample from a mangrove forest.</title>
        <authorList>
            <person name="Gupta V."/>
            <person name="Singh P.K."/>
            <person name="Korpole S."/>
            <person name="Tanuku N.R.S."/>
            <person name="Pinnaka A.K."/>
        </authorList>
    </citation>
    <scope>NUCLEOTIDE SEQUENCE [LARGE SCALE GENOMIC DNA]</scope>
    <source>
        <strain evidence="4 5">KCTC 33872</strain>
    </source>
</reference>
<organism evidence="4 5">
    <name type="scientific">Metabacillus mangrovi</name>
    <dbReference type="NCBI Taxonomy" id="1491830"/>
    <lineage>
        <taxon>Bacteria</taxon>
        <taxon>Bacillati</taxon>
        <taxon>Bacillota</taxon>
        <taxon>Bacilli</taxon>
        <taxon>Bacillales</taxon>
        <taxon>Bacillaceae</taxon>
        <taxon>Metabacillus</taxon>
    </lineage>
</organism>
<feature type="signal peptide" evidence="2">
    <location>
        <begin position="1"/>
        <end position="18"/>
    </location>
</feature>
<evidence type="ECO:0000313" key="4">
    <source>
        <dbReference type="EMBL" id="MTH55392.1"/>
    </source>
</evidence>
<evidence type="ECO:0000256" key="2">
    <source>
        <dbReference type="SAM" id="SignalP"/>
    </source>
</evidence>
<keyword evidence="5" id="KW-1185">Reference proteome</keyword>
<dbReference type="AlphaFoldDB" id="A0A7X2V614"/>
<dbReference type="SUPFAM" id="SSF50891">
    <property type="entry name" value="Cyclophilin-like"/>
    <property type="match status" value="1"/>
</dbReference>
<dbReference type="PROSITE" id="PS51257">
    <property type="entry name" value="PROKAR_LIPOPROTEIN"/>
    <property type="match status" value="1"/>
</dbReference>
<feature type="domain" description="Cyclophilin-like" evidence="3">
    <location>
        <begin position="58"/>
        <end position="166"/>
    </location>
</feature>
<keyword evidence="2" id="KW-0732">Signal</keyword>
<feature type="chain" id="PRO_5039357126" description="Cyclophilin-like domain-containing protein" evidence="2">
    <location>
        <begin position="19"/>
        <end position="169"/>
    </location>
</feature>